<dbReference type="InterPro" id="IPR001356">
    <property type="entry name" value="HD"/>
</dbReference>
<evidence type="ECO:0000256" key="7">
    <source>
        <dbReference type="ARBA" id="ARBA00023155"/>
    </source>
</evidence>
<dbReference type="CDD" id="cd09371">
    <property type="entry name" value="LIM1_Lmx1b"/>
    <property type="match status" value="1"/>
</dbReference>
<dbReference type="SUPFAM" id="SSF57716">
    <property type="entry name" value="Glucocorticoid receptor-like (DNA-binding domain)"/>
    <property type="match status" value="3"/>
</dbReference>
<sequence>MPTLEMEQCAGCQHSIEDRFLLKVQDHFWHETCLLCAICRLPLSGSCFVKDQQLYCKHDYDKLFRGRCNGCGYNISSEELVMKAMGSVYHLHCFRCIECRQILQRGDQFVIKDGQLFCRFDFDKEFSVLSYSPKDAMDDDSDSYEDMDTDNERHTKRPRTILTTSQRRKFKAAFEINPKPCRKIREQLAAEAGLTVRVVQVWFQNQRAKVKKMSRRQSPDSCGKDRKRKGKNSDLDQDRFPVQEGDENRKRFSADMDGTVFPVVDGSNIFMDMPTSSDDSAGSPEQKSQEVAQDGMKNGCVTNHINKLYSMQTSYFCAE</sequence>
<dbReference type="GO" id="GO:0030182">
    <property type="term" value="P:neuron differentiation"/>
    <property type="evidence" value="ECO:0007669"/>
    <property type="project" value="TreeGrafter"/>
</dbReference>
<keyword evidence="2 10" id="KW-0479">Metal-binding</keyword>
<dbReference type="SMART" id="SM00132">
    <property type="entry name" value="LIM"/>
    <property type="match status" value="2"/>
</dbReference>
<dbReference type="AlphaFoldDB" id="A0A210PZJ3"/>
<comment type="caution">
    <text evidence="15">The sequence shown here is derived from an EMBL/GenBank/DDBJ whole genome shotgun (WGS) entry which is preliminary data.</text>
</comment>
<evidence type="ECO:0000256" key="1">
    <source>
        <dbReference type="ARBA" id="ARBA00004123"/>
    </source>
</evidence>
<dbReference type="InterPro" id="IPR017970">
    <property type="entry name" value="Homeobox_CS"/>
</dbReference>
<organism evidence="15 16">
    <name type="scientific">Mizuhopecten yessoensis</name>
    <name type="common">Japanese scallop</name>
    <name type="synonym">Patinopecten yessoensis</name>
    <dbReference type="NCBI Taxonomy" id="6573"/>
    <lineage>
        <taxon>Eukaryota</taxon>
        <taxon>Metazoa</taxon>
        <taxon>Spiralia</taxon>
        <taxon>Lophotrochozoa</taxon>
        <taxon>Mollusca</taxon>
        <taxon>Bivalvia</taxon>
        <taxon>Autobranchia</taxon>
        <taxon>Pteriomorphia</taxon>
        <taxon>Pectinida</taxon>
        <taxon>Pectinoidea</taxon>
        <taxon>Pectinidae</taxon>
        <taxon>Mizuhopecten</taxon>
    </lineage>
</organism>
<comment type="subcellular location">
    <subcellularLocation>
        <location evidence="1 9 11">Nucleus</location>
    </subcellularLocation>
</comment>
<dbReference type="SUPFAM" id="SSF46689">
    <property type="entry name" value="Homeodomain-like"/>
    <property type="match status" value="1"/>
</dbReference>
<dbReference type="Gene3D" id="2.10.110.10">
    <property type="entry name" value="Cysteine Rich Protein"/>
    <property type="match status" value="2"/>
</dbReference>
<dbReference type="GO" id="GO:0005634">
    <property type="term" value="C:nucleus"/>
    <property type="evidence" value="ECO:0007669"/>
    <property type="project" value="UniProtKB-SubCell"/>
</dbReference>
<evidence type="ECO:0000259" key="13">
    <source>
        <dbReference type="PROSITE" id="PS50023"/>
    </source>
</evidence>
<evidence type="ECO:0000313" key="15">
    <source>
        <dbReference type="EMBL" id="OWF41902.1"/>
    </source>
</evidence>
<dbReference type="InterPro" id="IPR050453">
    <property type="entry name" value="LIM_Homeobox_TF"/>
</dbReference>
<dbReference type="PANTHER" id="PTHR24208:SF166">
    <property type="entry name" value="LIM HOMEOBOX TRANSCRIPTION FACTOR 1 ALPHA, ISOFORM B"/>
    <property type="match status" value="1"/>
</dbReference>
<evidence type="ECO:0000256" key="6">
    <source>
        <dbReference type="ARBA" id="ARBA00023125"/>
    </source>
</evidence>
<feature type="compositionally biased region" description="Basic and acidic residues" evidence="12">
    <location>
        <begin position="231"/>
        <end position="253"/>
    </location>
</feature>
<dbReference type="PROSITE" id="PS50071">
    <property type="entry name" value="HOMEOBOX_2"/>
    <property type="match status" value="1"/>
</dbReference>
<feature type="domain" description="LIM zinc-binding" evidence="13">
    <location>
        <begin position="7"/>
        <end position="65"/>
    </location>
</feature>
<evidence type="ECO:0000256" key="12">
    <source>
        <dbReference type="SAM" id="MobiDB-lite"/>
    </source>
</evidence>
<accession>A0A210PZJ3</accession>
<feature type="region of interest" description="Disordered" evidence="12">
    <location>
        <begin position="271"/>
        <end position="295"/>
    </location>
</feature>
<dbReference type="FunFam" id="1.10.10.60:FF:000448">
    <property type="entry name" value="LIM/homeobox protein Lhx4"/>
    <property type="match status" value="1"/>
</dbReference>
<protein>
    <submittedName>
        <fullName evidence="15">LIM homeobox transcription factor 1-beta</fullName>
    </submittedName>
</protein>
<dbReference type="SMART" id="SM00389">
    <property type="entry name" value="HOX"/>
    <property type="match status" value="1"/>
</dbReference>
<evidence type="ECO:0000256" key="5">
    <source>
        <dbReference type="ARBA" id="ARBA00023038"/>
    </source>
</evidence>
<dbReference type="OrthoDB" id="6159439at2759"/>
<feature type="compositionally biased region" description="Polar residues" evidence="12">
    <location>
        <begin position="274"/>
        <end position="291"/>
    </location>
</feature>
<dbReference type="PROSITE" id="PS00478">
    <property type="entry name" value="LIM_DOMAIN_1"/>
    <property type="match status" value="2"/>
</dbReference>
<evidence type="ECO:0000256" key="8">
    <source>
        <dbReference type="ARBA" id="ARBA00023242"/>
    </source>
</evidence>
<proteinExistence type="predicted"/>
<reference evidence="15 16" key="1">
    <citation type="journal article" date="2017" name="Nat. Ecol. Evol.">
        <title>Scallop genome provides insights into evolution of bilaterian karyotype and development.</title>
        <authorList>
            <person name="Wang S."/>
            <person name="Zhang J."/>
            <person name="Jiao W."/>
            <person name="Li J."/>
            <person name="Xun X."/>
            <person name="Sun Y."/>
            <person name="Guo X."/>
            <person name="Huan P."/>
            <person name="Dong B."/>
            <person name="Zhang L."/>
            <person name="Hu X."/>
            <person name="Sun X."/>
            <person name="Wang J."/>
            <person name="Zhao C."/>
            <person name="Wang Y."/>
            <person name="Wang D."/>
            <person name="Huang X."/>
            <person name="Wang R."/>
            <person name="Lv J."/>
            <person name="Li Y."/>
            <person name="Zhang Z."/>
            <person name="Liu B."/>
            <person name="Lu W."/>
            <person name="Hui Y."/>
            <person name="Liang J."/>
            <person name="Zhou Z."/>
            <person name="Hou R."/>
            <person name="Li X."/>
            <person name="Liu Y."/>
            <person name="Li H."/>
            <person name="Ning X."/>
            <person name="Lin Y."/>
            <person name="Zhao L."/>
            <person name="Xing Q."/>
            <person name="Dou J."/>
            <person name="Li Y."/>
            <person name="Mao J."/>
            <person name="Guo H."/>
            <person name="Dou H."/>
            <person name="Li T."/>
            <person name="Mu C."/>
            <person name="Jiang W."/>
            <person name="Fu Q."/>
            <person name="Fu X."/>
            <person name="Miao Y."/>
            <person name="Liu J."/>
            <person name="Yu Q."/>
            <person name="Li R."/>
            <person name="Liao H."/>
            <person name="Li X."/>
            <person name="Kong Y."/>
            <person name="Jiang Z."/>
            <person name="Chourrout D."/>
            <person name="Li R."/>
            <person name="Bao Z."/>
        </authorList>
    </citation>
    <scope>NUCLEOTIDE SEQUENCE [LARGE SCALE GENOMIC DNA]</scope>
    <source>
        <strain evidence="15 16">PY_sf001</strain>
    </source>
</reference>
<dbReference type="Gene3D" id="1.10.10.60">
    <property type="entry name" value="Homeodomain-like"/>
    <property type="match status" value="1"/>
</dbReference>
<dbReference type="CDD" id="cd00086">
    <property type="entry name" value="homeodomain"/>
    <property type="match status" value="1"/>
</dbReference>
<evidence type="ECO:0000256" key="4">
    <source>
        <dbReference type="ARBA" id="ARBA00022833"/>
    </source>
</evidence>
<keyword evidence="16" id="KW-1185">Reference proteome</keyword>
<dbReference type="Pfam" id="PF00046">
    <property type="entry name" value="Homeodomain"/>
    <property type="match status" value="1"/>
</dbReference>
<evidence type="ECO:0000256" key="2">
    <source>
        <dbReference type="ARBA" id="ARBA00022723"/>
    </source>
</evidence>
<dbReference type="GO" id="GO:0046872">
    <property type="term" value="F:metal ion binding"/>
    <property type="evidence" value="ECO:0007669"/>
    <property type="project" value="UniProtKB-KW"/>
</dbReference>
<evidence type="ECO:0000256" key="10">
    <source>
        <dbReference type="PROSITE-ProRule" id="PRU00125"/>
    </source>
</evidence>
<dbReference type="PROSITE" id="PS50023">
    <property type="entry name" value="LIM_DOMAIN_2"/>
    <property type="match status" value="2"/>
</dbReference>
<keyword evidence="6 9" id="KW-0238">DNA-binding</keyword>
<evidence type="ECO:0000259" key="14">
    <source>
        <dbReference type="PROSITE" id="PS50071"/>
    </source>
</evidence>
<keyword evidence="7 9" id="KW-0371">Homeobox</keyword>
<evidence type="ECO:0000256" key="11">
    <source>
        <dbReference type="RuleBase" id="RU000682"/>
    </source>
</evidence>
<dbReference type="Pfam" id="PF00412">
    <property type="entry name" value="LIM"/>
    <property type="match status" value="2"/>
</dbReference>
<keyword evidence="5 10" id="KW-0440">LIM domain</keyword>
<feature type="region of interest" description="Disordered" evidence="12">
    <location>
        <begin position="208"/>
        <end position="253"/>
    </location>
</feature>
<evidence type="ECO:0000313" key="16">
    <source>
        <dbReference type="Proteomes" id="UP000242188"/>
    </source>
</evidence>
<keyword evidence="3" id="KW-0677">Repeat</keyword>
<evidence type="ECO:0000256" key="9">
    <source>
        <dbReference type="PROSITE-ProRule" id="PRU00108"/>
    </source>
</evidence>
<dbReference type="EMBL" id="NEDP02005343">
    <property type="protein sequence ID" value="OWF41902.1"/>
    <property type="molecule type" value="Genomic_DNA"/>
</dbReference>
<keyword evidence="8 9" id="KW-0539">Nucleus</keyword>
<name>A0A210PZJ3_MIZYE</name>
<dbReference type="FunFam" id="2.10.110.10:FF:000178">
    <property type="entry name" value="LIM domain family"/>
    <property type="match status" value="1"/>
</dbReference>
<gene>
    <name evidence="15" type="ORF">KP79_PYT04628</name>
</gene>
<feature type="DNA-binding region" description="Homeobox" evidence="9">
    <location>
        <begin position="155"/>
        <end position="214"/>
    </location>
</feature>
<keyword evidence="4 10" id="KW-0862">Zinc</keyword>
<dbReference type="PROSITE" id="PS00027">
    <property type="entry name" value="HOMEOBOX_1"/>
    <property type="match status" value="1"/>
</dbReference>
<dbReference type="Proteomes" id="UP000242188">
    <property type="component" value="Unassembled WGS sequence"/>
</dbReference>
<evidence type="ECO:0000256" key="3">
    <source>
        <dbReference type="ARBA" id="ARBA00022737"/>
    </source>
</evidence>
<dbReference type="InterPro" id="IPR009057">
    <property type="entry name" value="Homeodomain-like_sf"/>
</dbReference>
<dbReference type="PANTHER" id="PTHR24208">
    <property type="entry name" value="LIM/HOMEOBOX PROTEIN LHX"/>
    <property type="match status" value="1"/>
</dbReference>
<feature type="domain" description="LIM zinc-binding" evidence="13">
    <location>
        <begin position="66"/>
        <end position="128"/>
    </location>
</feature>
<feature type="domain" description="Homeobox" evidence="14">
    <location>
        <begin position="153"/>
        <end position="213"/>
    </location>
</feature>
<dbReference type="InterPro" id="IPR001781">
    <property type="entry name" value="Znf_LIM"/>
</dbReference>
<dbReference type="GO" id="GO:0000977">
    <property type="term" value="F:RNA polymerase II transcription regulatory region sequence-specific DNA binding"/>
    <property type="evidence" value="ECO:0007669"/>
    <property type="project" value="TreeGrafter"/>
</dbReference>
<dbReference type="GO" id="GO:0000981">
    <property type="term" value="F:DNA-binding transcription factor activity, RNA polymerase II-specific"/>
    <property type="evidence" value="ECO:0007669"/>
    <property type="project" value="InterPro"/>
</dbReference>